<dbReference type="PRINTS" id="PR00368">
    <property type="entry name" value="FADPNR"/>
</dbReference>
<protein>
    <submittedName>
        <fullName evidence="7">Pyruvate/2-oxoglutarate dehydrogenase complex dihydrolipoamide dehydrogenase (E3) component</fullName>
    </submittedName>
</protein>
<dbReference type="SUPFAM" id="SSF55424">
    <property type="entry name" value="FAD/NAD-linked reductases, dimerisation (C-terminal) domain"/>
    <property type="match status" value="1"/>
</dbReference>
<feature type="domain" description="FAD/NAD(P)-binding" evidence="6">
    <location>
        <begin position="9"/>
        <end position="328"/>
    </location>
</feature>
<gene>
    <name evidence="7" type="ORF">J2S63_000553</name>
</gene>
<evidence type="ECO:0000313" key="8">
    <source>
        <dbReference type="Proteomes" id="UP001183648"/>
    </source>
</evidence>
<keyword evidence="7" id="KW-0670">Pyruvate</keyword>
<dbReference type="PRINTS" id="PR00411">
    <property type="entry name" value="PNDRDTASEI"/>
</dbReference>
<evidence type="ECO:0000313" key="7">
    <source>
        <dbReference type="EMBL" id="MDR7361000.1"/>
    </source>
</evidence>
<dbReference type="PIRSF" id="PIRSF000350">
    <property type="entry name" value="Mercury_reductase_MerA"/>
    <property type="match status" value="1"/>
</dbReference>
<dbReference type="Gene3D" id="3.50.50.60">
    <property type="entry name" value="FAD/NAD(P)-binding domain"/>
    <property type="match status" value="2"/>
</dbReference>
<dbReference type="InterPro" id="IPR004099">
    <property type="entry name" value="Pyr_nucl-diS_OxRdtase_dimer"/>
</dbReference>
<dbReference type="Pfam" id="PF07992">
    <property type="entry name" value="Pyr_redox_2"/>
    <property type="match status" value="1"/>
</dbReference>
<dbReference type="SUPFAM" id="SSF51905">
    <property type="entry name" value="FAD/NAD(P)-binding domain"/>
    <property type="match status" value="1"/>
</dbReference>
<keyword evidence="3" id="KW-0285">Flavoprotein</keyword>
<keyword evidence="8" id="KW-1185">Reference proteome</keyword>
<reference evidence="7 8" key="1">
    <citation type="submission" date="2023-07" db="EMBL/GenBank/DDBJ databases">
        <title>Sequencing the genomes of 1000 actinobacteria strains.</title>
        <authorList>
            <person name="Klenk H.-P."/>
        </authorList>
    </citation>
    <scope>NUCLEOTIDE SEQUENCE [LARGE SCALE GENOMIC DNA]</scope>
    <source>
        <strain evidence="7 8">DSM 19426</strain>
    </source>
</reference>
<comment type="cofactor">
    <cofactor evidence="1">
        <name>FAD</name>
        <dbReference type="ChEBI" id="CHEBI:57692"/>
    </cofactor>
</comment>
<keyword evidence="4" id="KW-0274">FAD</keyword>
<evidence type="ECO:0000256" key="3">
    <source>
        <dbReference type="ARBA" id="ARBA00022630"/>
    </source>
</evidence>
<comment type="similarity">
    <text evidence="2">Belongs to the class-I pyridine nucleotide-disulfide oxidoreductase family.</text>
</comment>
<accession>A0ABU2BQT6</accession>
<evidence type="ECO:0000259" key="5">
    <source>
        <dbReference type="Pfam" id="PF02852"/>
    </source>
</evidence>
<organism evidence="7 8">
    <name type="scientific">Nocardioides marmoribigeumensis</name>
    <dbReference type="NCBI Taxonomy" id="433649"/>
    <lineage>
        <taxon>Bacteria</taxon>
        <taxon>Bacillati</taxon>
        <taxon>Actinomycetota</taxon>
        <taxon>Actinomycetes</taxon>
        <taxon>Propionibacteriales</taxon>
        <taxon>Nocardioidaceae</taxon>
        <taxon>Nocardioides</taxon>
    </lineage>
</organism>
<dbReference type="InterPro" id="IPR023753">
    <property type="entry name" value="FAD/NAD-binding_dom"/>
</dbReference>
<dbReference type="InterPro" id="IPR001100">
    <property type="entry name" value="Pyr_nuc-diS_OxRdtase"/>
</dbReference>
<evidence type="ECO:0000256" key="4">
    <source>
        <dbReference type="ARBA" id="ARBA00022827"/>
    </source>
</evidence>
<dbReference type="EMBL" id="JAVDYG010000001">
    <property type="protein sequence ID" value="MDR7361000.1"/>
    <property type="molecule type" value="Genomic_DNA"/>
</dbReference>
<dbReference type="RefSeq" id="WP_310298314.1">
    <property type="nucleotide sequence ID" value="NZ_BAAAPS010000002.1"/>
</dbReference>
<dbReference type="InterPro" id="IPR036188">
    <property type="entry name" value="FAD/NAD-bd_sf"/>
</dbReference>
<name>A0ABU2BQT6_9ACTN</name>
<evidence type="ECO:0000256" key="1">
    <source>
        <dbReference type="ARBA" id="ARBA00001974"/>
    </source>
</evidence>
<evidence type="ECO:0000256" key="2">
    <source>
        <dbReference type="ARBA" id="ARBA00007532"/>
    </source>
</evidence>
<dbReference type="Pfam" id="PF02852">
    <property type="entry name" value="Pyr_redox_dim"/>
    <property type="match status" value="1"/>
</dbReference>
<dbReference type="PANTHER" id="PTHR43014">
    <property type="entry name" value="MERCURIC REDUCTASE"/>
    <property type="match status" value="1"/>
</dbReference>
<evidence type="ECO:0000259" key="6">
    <source>
        <dbReference type="Pfam" id="PF07992"/>
    </source>
</evidence>
<dbReference type="Gene3D" id="3.30.390.30">
    <property type="match status" value="1"/>
</dbReference>
<feature type="domain" description="Pyridine nucleotide-disulphide oxidoreductase dimerisation" evidence="5">
    <location>
        <begin position="348"/>
        <end position="454"/>
    </location>
</feature>
<sequence length="473" mass="49296">MRTPVGDAYDVIVVGLGPGGEFAANKLAGAGLSVLAVDKHLAGGECPYYGCVPSKLMMRGATAVVEARHAPGVSGECDVRPDWKAVARRVARGTHGWDDTASVERLQERGATVLHGEARLTGARSVEVDGTPYSASRAVLLATGTSPAAPPIDGLADTPFWTNRDIVKVTDLPRTMAVVGAGPIGCELAQAFARFGVDVTLLEAGERILAKEEPEVSALMADVLRRDGMTVRSGVGISRVTHRDDGFVLTVDGEEVRAERLLVAAGRDTGLPAIGLESVGIDTEDRTFVDVDDHLRVRDDDGATVEGLWALGDVVGKGLFTHVAKYQAAVVIRQLLGEEGPAADYSAVPRVTFTYPEVGAVGLTEAQAREAGHDVRVGVVDIKDSSRGDLHGEGNDGLVKLVATGDRLLGGTSVGPMGGEVLAMLTTAVHAGVPVSVLKSMIYAYPTWHGVVRQALSALGGTAPQRDAPSPLG</sequence>
<comment type="caution">
    <text evidence="7">The sequence shown here is derived from an EMBL/GenBank/DDBJ whole genome shotgun (WGS) entry which is preliminary data.</text>
</comment>
<proteinExistence type="inferred from homology"/>
<dbReference type="InterPro" id="IPR016156">
    <property type="entry name" value="FAD/NAD-linked_Rdtase_dimer_sf"/>
</dbReference>
<dbReference type="Proteomes" id="UP001183648">
    <property type="component" value="Unassembled WGS sequence"/>
</dbReference>